<proteinExistence type="predicted"/>
<dbReference type="AlphaFoldDB" id="A0AAE1DT13"/>
<protein>
    <submittedName>
        <fullName evidence="1">Uncharacterized protein</fullName>
    </submittedName>
</protein>
<dbReference type="Proteomes" id="UP001283361">
    <property type="component" value="Unassembled WGS sequence"/>
</dbReference>
<comment type="caution">
    <text evidence="1">The sequence shown here is derived from an EMBL/GenBank/DDBJ whole genome shotgun (WGS) entry which is preliminary data.</text>
</comment>
<dbReference type="EMBL" id="JAWDGP010002576">
    <property type="protein sequence ID" value="KAK3781874.1"/>
    <property type="molecule type" value="Genomic_DNA"/>
</dbReference>
<accession>A0AAE1DT13</accession>
<evidence type="ECO:0000313" key="1">
    <source>
        <dbReference type="EMBL" id="KAK3781874.1"/>
    </source>
</evidence>
<evidence type="ECO:0000313" key="2">
    <source>
        <dbReference type="Proteomes" id="UP001283361"/>
    </source>
</evidence>
<gene>
    <name evidence="1" type="ORF">RRG08_020566</name>
</gene>
<keyword evidence="2" id="KW-1185">Reference proteome</keyword>
<sequence length="118" mass="13649">MYVSGNRSIERQPRSELRHYNITRIIPMLLHFSYRLPQGRAPGCTDCQAPSPHLSVSLYVSMSRPALFLVCKIRFTFSRCAMLFSRRPVISDLPTVCFWDCRNYPLFLLQGHGNLLVD</sequence>
<organism evidence="1 2">
    <name type="scientific">Elysia crispata</name>
    <name type="common">lettuce slug</name>
    <dbReference type="NCBI Taxonomy" id="231223"/>
    <lineage>
        <taxon>Eukaryota</taxon>
        <taxon>Metazoa</taxon>
        <taxon>Spiralia</taxon>
        <taxon>Lophotrochozoa</taxon>
        <taxon>Mollusca</taxon>
        <taxon>Gastropoda</taxon>
        <taxon>Heterobranchia</taxon>
        <taxon>Euthyneura</taxon>
        <taxon>Panpulmonata</taxon>
        <taxon>Sacoglossa</taxon>
        <taxon>Placobranchoidea</taxon>
        <taxon>Plakobranchidae</taxon>
        <taxon>Elysia</taxon>
    </lineage>
</organism>
<name>A0AAE1DT13_9GAST</name>
<reference evidence="1" key="1">
    <citation type="journal article" date="2023" name="G3 (Bethesda)">
        <title>A reference genome for the long-term kleptoplast-retaining sea slug Elysia crispata morphotype clarki.</title>
        <authorList>
            <person name="Eastman K.E."/>
            <person name="Pendleton A.L."/>
            <person name="Shaikh M.A."/>
            <person name="Suttiyut T."/>
            <person name="Ogas R."/>
            <person name="Tomko P."/>
            <person name="Gavelis G."/>
            <person name="Widhalm J.R."/>
            <person name="Wisecaver J.H."/>
        </authorList>
    </citation>
    <scope>NUCLEOTIDE SEQUENCE</scope>
    <source>
        <strain evidence="1">ECLA1</strain>
    </source>
</reference>